<evidence type="ECO:0000313" key="4">
    <source>
        <dbReference type="Proteomes" id="UP000198727"/>
    </source>
</evidence>
<keyword evidence="4" id="KW-1185">Reference proteome</keyword>
<organism evidence="3 4">
    <name type="scientific">Amycolatopsis arida</name>
    <dbReference type="NCBI Taxonomy" id="587909"/>
    <lineage>
        <taxon>Bacteria</taxon>
        <taxon>Bacillati</taxon>
        <taxon>Actinomycetota</taxon>
        <taxon>Actinomycetes</taxon>
        <taxon>Pseudonocardiales</taxon>
        <taxon>Pseudonocardiaceae</taxon>
        <taxon>Amycolatopsis</taxon>
    </lineage>
</organism>
<dbReference type="AlphaFoldDB" id="A0A1I5ZPQ4"/>
<dbReference type="Gene3D" id="1.10.357.10">
    <property type="entry name" value="Tetracycline Repressor, domain 2"/>
    <property type="match status" value="1"/>
</dbReference>
<gene>
    <name evidence="3" type="ORF">SAMN05421810_11022</name>
</gene>
<reference evidence="4" key="1">
    <citation type="submission" date="2016-10" db="EMBL/GenBank/DDBJ databases">
        <authorList>
            <person name="Varghese N."/>
            <person name="Submissions S."/>
        </authorList>
    </citation>
    <scope>NUCLEOTIDE SEQUENCE [LARGE SCALE GENOMIC DNA]</scope>
    <source>
        <strain evidence="4">CGMCC 4.5579</strain>
    </source>
</reference>
<dbReference type="InterPro" id="IPR009057">
    <property type="entry name" value="Homeodomain-like_sf"/>
</dbReference>
<dbReference type="EMBL" id="FOWW01000010">
    <property type="protein sequence ID" value="SFQ58323.1"/>
    <property type="molecule type" value="Genomic_DNA"/>
</dbReference>
<proteinExistence type="predicted"/>
<keyword evidence="1" id="KW-0238">DNA-binding</keyword>
<dbReference type="GO" id="GO:0003677">
    <property type="term" value="F:DNA binding"/>
    <property type="evidence" value="ECO:0007669"/>
    <property type="project" value="UniProtKB-KW"/>
</dbReference>
<evidence type="ECO:0000259" key="2">
    <source>
        <dbReference type="Pfam" id="PF00440"/>
    </source>
</evidence>
<evidence type="ECO:0000256" key="1">
    <source>
        <dbReference type="ARBA" id="ARBA00023125"/>
    </source>
</evidence>
<dbReference type="SUPFAM" id="SSF48498">
    <property type="entry name" value="Tetracyclin repressor-like, C-terminal domain"/>
    <property type="match status" value="1"/>
</dbReference>
<feature type="domain" description="HTH tetR-type" evidence="2">
    <location>
        <begin position="14"/>
        <end position="60"/>
    </location>
</feature>
<dbReference type="InterPro" id="IPR001647">
    <property type="entry name" value="HTH_TetR"/>
</dbReference>
<sequence>MGLSVTEATRRAQIVAATITTLAEVGYPRTSFARIVQRAGLSSTRMISYHFAGKKDLMAATVGAIVDTWDAFLAERLPAHADRIAMLRAQIEAEVAFLGAYPEHAKALVEIGRHADDDTLDGLVWQDLRTGRMERQLRQGQREGAFGGFDAAVMAMAIRQALDGVALHHATRPNLDLAVYGRELADLFERATRA</sequence>
<name>A0A1I5ZPQ4_9PSEU</name>
<dbReference type="InterPro" id="IPR036271">
    <property type="entry name" value="Tet_transcr_reg_TetR-rel_C_sf"/>
</dbReference>
<accession>A0A1I5ZPQ4</accession>
<dbReference type="Proteomes" id="UP000198727">
    <property type="component" value="Unassembled WGS sequence"/>
</dbReference>
<dbReference type="Pfam" id="PF00440">
    <property type="entry name" value="TetR_N"/>
    <property type="match status" value="1"/>
</dbReference>
<dbReference type="SUPFAM" id="SSF46689">
    <property type="entry name" value="Homeodomain-like"/>
    <property type="match status" value="1"/>
</dbReference>
<protein>
    <submittedName>
        <fullName evidence="3">Regulatory protein, tetR family</fullName>
    </submittedName>
</protein>
<evidence type="ECO:0000313" key="3">
    <source>
        <dbReference type="EMBL" id="SFQ58323.1"/>
    </source>
</evidence>
<dbReference type="STRING" id="587909.SAMN05421810_11022"/>